<evidence type="ECO:0000256" key="1">
    <source>
        <dbReference type="SAM" id="MobiDB-lite"/>
    </source>
</evidence>
<proteinExistence type="predicted"/>
<comment type="caution">
    <text evidence="2">The sequence shown here is derived from an EMBL/GenBank/DDBJ whole genome shotgun (WGS) entry which is preliminary data.</text>
</comment>
<protein>
    <submittedName>
        <fullName evidence="2">Uncharacterized protein</fullName>
    </submittedName>
</protein>
<name>A0AAN4ZE14_9BILA</name>
<reference evidence="3" key="1">
    <citation type="submission" date="2022-10" db="EMBL/GenBank/DDBJ databases">
        <title>Genome assembly of Pristionchus species.</title>
        <authorList>
            <person name="Yoshida K."/>
            <person name="Sommer R.J."/>
        </authorList>
    </citation>
    <scope>NUCLEOTIDE SEQUENCE [LARGE SCALE GENOMIC DNA]</scope>
    <source>
        <strain evidence="3">RS5460</strain>
    </source>
</reference>
<sequence length="146" mass="16223">MITSHRLHDDSNLLIAIDSSRVDSFEKEGDEKQTDDSINDEDDSHPIVHSIHRVVTDGVGNLGLMLVNLGPDKESLLPFRGNLTMFSGALESVVEALFLELGLSSIHRFAVLDLIFVLSRRRILWLGRGTEGSQTTQLECSKRHAT</sequence>
<dbReference type="AlphaFoldDB" id="A0AAN4ZE14"/>
<dbReference type="Proteomes" id="UP001328107">
    <property type="component" value="Unassembled WGS sequence"/>
</dbReference>
<feature type="region of interest" description="Disordered" evidence="1">
    <location>
        <begin position="24"/>
        <end position="44"/>
    </location>
</feature>
<evidence type="ECO:0000313" key="2">
    <source>
        <dbReference type="EMBL" id="GMR37406.1"/>
    </source>
</evidence>
<evidence type="ECO:0000313" key="3">
    <source>
        <dbReference type="Proteomes" id="UP001328107"/>
    </source>
</evidence>
<dbReference type="EMBL" id="BTRK01000002">
    <property type="protein sequence ID" value="GMR37406.1"/>
    <property type="molecule type" value="Genomic_DNA"/>
</dbReference>
<feature type="compositionally biased region" description="Basic and acidic residues" evidence="1">
    <location>
        <begin position="24"/>
        <end position="35"/>
    </location>
</feature>
<accession>A0AAN4ZE14</accession>
<keyword evidence="3" id="KW-1185">Reference proteome</keyword>
<gene>
    <name evidence="2" type="ORF">PMAYCL1PPCAC_07601</name>
</gene>
<organism evidence="2 3">
    <name type="scientific">Pristionchus mayeri</name>
    <dbReference type="NCBI Taxonomy" id="1317129"/>
    <lineage>
        <taxon>Eukaryota</taxon>
        <taxon>Metazoa</taxon>
        <taxon>Ecdysozoa</taxon>
        <taxon>Nematoda</taxon>
        <taxon>Chromadorea</taxon>
        <taxon>Rhabditida</taxon>
        <taxon>Rhabditina</taxon>
        <taxon>Diplogasteromorpha</taxon>
        <taxon>Diplogasteroidea</taxon>
        <taxon>Neodiplogasteridae</taxon>
        <taxon>Pristionchus</taxon>
    </lineage>
</organism>